<reference evidence="2 3" key="1">
    <citation type="journal article" date="2024" name="G3 (Bethesda)">
        <title>Genome assembly of Hibiscus sabdariffa L. provides insights into metabolisms of medicinal natural products.</title>
        <authorList>
            <person name="Kim T."/>
        </authorList>
    </citation>
    <scope>NUCLEOTIDE SEQUENCE [LARGE SCALE GENOMIC DNA]</scope>
    <source>
        <strain evidence="2">TK-2024</strain>
        <tissue evidence="2">Old leaves</tissue>
    </source>
</reference>
<feature type="compositionally biased region" description="Polar residues" evidence="1">
    <location>
        <begin position="19"/>
        <end position="32"/>
    </location>
</feature>
<accession>A0ABR2BST0</accession>
<comment type="caution">
    <text evidence="2">The sequence shown here is derived from an EMBL/GenBank/DDBJ whole genome shotgun (WGS) entry which is preliminary data.</text>
</comment>
<dbReference type="EMBL" id="JBBPBM010000089">
    <property type="protein sequence ID" value="KAK8510027.1"/>
    <property type="molecule type" value="Genomic_DNA"/>
</dbReference>
<evidence type="ECO:0000313" key="3">
    <source>
        <dbReference type="Proteomes" id="UP001472677"/>
    </source>
</evidence>
<keyword evidence="3" id="KW-1185">Reference proteome</keyword>
<dbReference type="Proteomes" id="UP001472677">
    <property type="component" value="Unassembled WGS sequence"/>
</dbReference>
<sequence>MFLSHPQVHDDDFLVLNIPSQHSETVSPSAQHSEPVHSEHSIPVFSDHSEHVNSELVPTSDPVLNSEPNLSSETAILDFELVASTGNLNSQSEVLSRVRSFEV</sequence>
<evidence type="ECO:0000256" key="1">
    <source>
        <dbReference type="SAM" id="MobiDB-lite"/>
    </source>
</evidence>
<evidence type="ECO:0000313" key="2">
    <source>
        <dbReference type="EMBL" id="KAK8510027.1"/>
    </source>
</evidence>
<organism evidence="2 3">
    <name type="scientific">Hibiscus sabdariffa</name>
    <name type="common">roselle</name>
    <dbReference type="NCBI Taxonomy" id="183260"/>
    <lineage>
        <taxon>Eukaryota</taxon>
        <taxon>Viridiplantae</taxon>
        <taxon>Streptophyta</taxon>
        <taxon>Embryophyta</taxon>
        <taxon>Tracheophyta</taxon>
        <taxon>Spermatophyta</taxon>
        <taxon>Magnoliopsida</taxon>
        <taxon>eudicotyledons</taxon>
        <taxon>Gunneridae</taxon>
        <taxon>Pentapetalae</taxon>
        <taxon>rosids</taxon>
        <taxon>malvids</taxon>
        <taxon>Malvales</taxon>
        <taxon>Malvaceae</taxon>
        <taxon>Malvoideae</taxon>
        <taxon>Hibiscus</taxon>
    </lineage>
</organism>
<feature type="region of interest" description="Disordered" evidence="1">
    <location>
        <begin position="49"/>
        <end position="68"/>
    </location>
</feature>
<gene>
    <name evidence="2" type="ORF">V6N12_035350</name>
</gene>
<protein>
    <submittedName>
        <fullName evidence="2">Uncharacterized protein</fullName>
    </submittedName>
</protein>
<feature type="region of interest" description="Disordered" evidence="1">
    <location>
        <begin position="19"/>
        <end position="41"/>
    </location>
</feature>
<proteinExistence type="predicted"/>
<name>A0ABR2BST0_9ROSI</name>